<evidence type="ECO:0000256" key="4">
    <source>
        <dbReference type="ARBA" id="ARBA00022519"/>
    </source>
</evidence>
<gene>
    <name evidence="11" type="primary">gspC</name>
    <name evidence="11" type="ORF">KNV97_19635</name>
</gene>
<dbReference type="AlphaFoldDB" id="A0A975YNH3"/>
<dbReference type="EMBL" id="CP076643">
    <property type="protein sequence ID" value="QXO17535.1"/>
    <property type="molecule type" value="Genomic_DNA"/>
</dbReference>
<proteinExistence type="predicted"/>
<dbReference type="InterPro" id="IPR001639">
    <property type="entry name" value="T2SS_protein-GspC"/>
</dbReference>
<dbReference type="NCBIfam" id="TIGR01713">
    <property type="entry name" value="typeII_sec_gspC"/>
    <property type="match status" value="1"/>
</dbReference>
<evidence type="ECO:0000256" key="5">
    <source>
        <dbReference type="ARBA" id="ARBA00022692"/>
    </source>
</evidence>
<organism evidence="11 12">
    <name type="scientific">Vibrio ostreae</name>
    <dbReference type="NCBI Taxonomy" id="2841925"/>
    <lineage>
        <taxon>Bacteria</taxon>
        <taxon>Pseudomonadati</taxon>
        <taxon>Pseudomonadota</taxon>
        <taxon>Gammaproteobacteria</taxon>
        <taxon>Vibrionales</taxon>
        <taxon>Vibrionaceae</taxon>
        <taxon>Vibrio</taxon>
    </lineage>
</organism>
<keyword evidence="6" id="KW-0653">Protein transport</keyword>
<dbReference type="GO" id="GO:0015627">
    <property type="term" value="C:type II protein secretion system complex"/>
    <property type="evidence" value="ECO:0007669"/>
    <property type="project" value="InterPro"/>
</dbReference>
<dbReference type="GO" id="GO:0015628">
    <property type="term" value="P:protein secretion by the type II secretion system"/>
    <property type="evidence" value="ECO:0007669"/>
    <property type="project" value="InterPro"/>
</dbReference>
<protein>
    <submittedName>
        <fullName evidence="11">Type II secretion system protein GspC</fullName>
    </submittedName>
</protein>
<dbReference type="Pfam" id="PF11356">
    <property type="entry name" value="T2SSC"/>
    <property type="match status" value="1"/>
</dbReference>
<keyword evidence="5 9" id="KW-0812">Transmembrane</keyword>
<dbReference type="KEGG" id="vos:KNV97_19635"/>
<keyword evidence="2" id="KW-0813">Transport</keyword>
<keyword evidence="3" id="KW-1003">Cell membrane</keyword>
<evidence type="ECO:0000256" key="7">
    <source>
        <dbReference type="ARBA" id="ARBA00022989"/>
    </source>
</evidence>
<evidence type="ECO:0000259" key="10">
    <source>
        <dbReference type="Pfam" id="PF11356"/>
    </source>
</evidence>
<feature type="domain" description="Type II secretion system protein GspC N-terminal" evidence="10">
    <location>
        <begin position="45"/>
        <end position="182"/>
    </location>
</feature>
<feature type="transmembrane region" description="Helical" evidence="9">
    <location>
        <begin position="38"/>
        <end position="55"/>
    </location>
</feature>
<evidence type="ECO:0000313" key="11">
    <source>
        <dbReference type="EMBL" id="QXO17535.1"/>
    </source>
</evidence>
<dbReference type="Proteomes" id="UP000694232">
    <property type="component" value="Chromosome 1"/>
</dbReference>
<keyword evidence="7 9" id="KW-1133">Transmembrane helix</keyword>
<accession>A0A975YNH3</accession>
<keyword evidence="8 9" id="KW-0472">Membrane</keyword>
<dbReference type="InterPro" id="IPR024961">
    <property type="entry name" value="T2SS_GspC_N"/>
</dbReference>
<keyword evidence="12" id="KW-1185">Reference proteome</keyword>
<comment type="subcellular location">
    <subcellularLocation>
        <location evidence="1">Cell inner membrane</location>
    </subcellularLocation>
</comment>
<sequence length="312" mass="34491">MTLAFKTEPKDTEVERISFQPLASVNWMQRLSGWQKPLSVWLAVLCIALSAWIVGKMVWMFHGDQTAVSAWAPSVTARQTNQTHFDLTNLQQGAIFGRYSEKVTPVATPVKVDAPKTRLNLVLVGVVASSEPTQSLAVIANRGQQSTYGLNEVIEGTRVKLKAVLPDRVIIDNSGRNETLMLEGLDYSKLNTAQPERRARNSAETGANDQEDKLAAIRAAVANNPSEIFQYVTMSQVKQDDQILGYRVSPGKDRALFEAVGLQNGDIATQINGLDLTDPDVMSKLFESVSDLTELNLTVERDGQQHDIYIQF</sequence>
<keyword evidence="4" id="KW-0997">Cell inner membrane</keyword>
<evidence type="ECO:0000256" key="6">
    <source>
        <dbReference type="ARBA" id="ARBA00022927"/>
    </source>
</evidence>
<evidence type="ECO:0000313" key="12">
    <source>
        <dbReference type="Proteomes" id="UP000694232"/>
    </source>
</evidence>
<reference evidence="11" key="1">
    <citation type="submission" date="2021-06" db="EMBL/GenBank/DDBJ databases">
        <title>Vibrio nov. sp., novel gut bacterium isolated from Yellow Sea oyster.</title>
        <authorList>
            <person name="Muhammad N."/>
            <person name="Nguyen T.H."/>
            <person name="Lee Y.-J."/>
            <person name="Ko J."/>
            <person name="Kim S.-G."/>
        </authorList>
    </citation>
    <scope>NUCLEOTIDE SEQUENCE</scope>
    <source>
        <strain evidence="11">OG9-811</strain>
    </source>
</reference>
<dbReference type="GO" id="GO:0005886">
    <property type="term" value="C:plasma membrane"/>
    <property type="evidence" value="ECO:0007669"/>
    <property type="project" value="UniProtKB-SubCell"/>
</dbReference>
<evidence type="ECO:0000256" key="8">
    <source>
        <dbReference type="ARBA" id="ARBA00023136"/>
    </source>
</evidence>
<evidence type="ECO:0000256" key="9">
    <source>
        <dbReference type="SAM" id="Phobius"/>
    </source>
</evidence>
<evidence type="ECO:0000256" key="2">
    <source>
        <dbReference type="ARBA" id="ARBA00022448"/>
    </source>
</evidence>
<evidence type="ECO:0000256" key="1">
    <source>
        <dbReference type="ARBA" id="ARBA00004533"/>
    </source>
</evidence>
<name>A0A975YNH3_9VIBR</name>
<evidence type="ECO:0000256" key="3">
    <source>
        <dbReference type="ARBA" id="ARBA00022475"/>
    </source>
</evidence>